<evidence type="ECO:0000313" key="10">
    <source>
        <dbReference type="EMBL" id="KAF4652010.1"/>
    </source>
</evidence>
<name>A0A7J6KXX3_PERCH</name>
<dbReference type="AlphaFoldDB" id="A0A7J6KXX3"/>
<feature type="chain" id="PRO_5029808103" description="Peptidase A1 domain-containing protein" evidence="8">
    <location>
        <begin position="20"/>
        <end position="360"/>
    </location>
</feature>
<dbReference type="PANTHER" id="PTHR47965">
    <property type="entry name" value="ASPARTYL PROTEASE-RELATED"/>
    <property type="match status" value="1"/>
</dbReference>
<sequence length="360" mass="39404">MSWLVDLILVHILVLANIADKLVRMDVSFKMTGVNKGFPQPVVNFKADGQITYALVDTGAPYVFLVWKQWYENSHEDCKEFLFGCYECIPPCKQGPTKTYTFADHSAVSLFLHTGKLDFNGEVSTPLDFGLVAGFNRDPATIWASLGLGPSDPSTAPYKSIVELLFTKKIITGNSFSIYFTGGDDPSGQLILGGDDPSKHAGPLSYVQIVNKDQGSIQVLGLTIGSDPNNTIAMEMPADLDTGTAHICFNRKFKSRVVALLQSAGKKKVRIEDKGRYLSISCPDALNLPSVTFFVKGVRGEKVPLVILASSVVLMSQEDVCYICIIFDDAEEFTLGAIAFMGNYFHFDPENNEVGLVSLQ</sequence>
<dbReference type="InterPro" id="IPR033121">
    <property type="entry name" value="PEPTIDASE_A1"/>
</dbReference>
<keyword evidence="2" id="KW-0645">Protease</keyword>
<dbReference type="GO" id="GO:0004190">
    <property type="term" value="F:aspartic-type endopeptidase activity"/>
    <property type="evidence" value="ECO:0007669"/>
    <property type="project" value="UniProtKB-KW"/>
</dbReference>
<evidence type="ECO:0000313" key="11">
    <source>
        <dbReference type="Proteomes" id="UP000591131"/>
    </source>
</evidence>
<feature type="domain" description="Peptidase A1" evidence="9">
    <location>
        <begin position="39"/>
        <end position="357"/>
    </location>
</feature>
<dbReference type="InterPro" id="IPR034164">
    <property type="entry name" value="Pepsin-like_dom"/>
</dbReference>
<dbReference type="EMBL" id="JAAPAO010000975">
    <property type="protein sequence ID" value="KAF4652010.1"/>
    <property type="molecule type" value="Genomic_DNA"/>
</dbReference>
<dbReference type="PANTHER" id="PTHR47965:SF12">
    <property type="entry name" value="ASPARTIC PROTEINASE 3-RELATED"/>
    <property type="match status" value="1"/>
</dbReference>
<dbReference type="Pfam" id="PF00026">
    <property type="entry name" value="Asp"/>
    <property type="match status" value="1"/>
</dbReference>
<keyword evidence="6" id="KW-0865">Zymogen</keyword>
<evidence type="ECO:0000256" key="3">
    <source>
        <dbReference type="ARBA" id="ARBA00022729"/>
    </source>
</evidence>
<comment type="caution">
    <text evidence="10">The sequence shown here is derived from an EMBL/GenBank/DDBJ whole genome shotgun (WGS) entry which is preliminary data.</text>
</comment>
<accession>A0A7J6KXX3</accession>
<dbReference type="PROSITE" id="PS51767">
    <property type="entry name" value="PEPTIDASE_A1"/>
    <property type="match status" value="1"/>
</dbReference>
<keyword evidence="3 8" id="KW-0732">Signal</keyword>
<feature type="disulfide bond" evidence="7">
    <location>
        <begin position="282"/>
        <end position="321"/>
    </location>
</feature>
<evidence type="ECO:0000256" key="7">
    <source>
        <dbReference type="PIRSR" id="PIRSR601461-2"/>
    </source>
</evidence>
<evidence type="ECO:0000256" key="6">
    <source>
        <dbReference type="ARBA" id="ARBA00023145"/>
    </source>
</evidence>
<feature type="signal peptide" evidence="8">
    <location>
        <begin position="1"/>
        <end position="19"/>
    </location>
</feature>
<dbReference type="GO" id="GO:0006508">
    <property type="term" value="P:proteolysis"/>
    <property type="evidence" value="ECO:0007669"/>
    <property type="project" value="UniProtKB-KW"/>
</dbReference>
<dbReference type="CDD" id="cd05471">
    <property type="entry name" value="pepsin_like"/>
    <property type="match status" value="1"/>
</dbReference>
<dbReference type="Gene3D" id="2.40.70.10">
    <property type="entry name" value="Acid Proteases"/>
    <property type="match status" value="2"/>
</dbReference>
<dbReference type="InterPro" id="IPR001461">
    <property type="entry name" value="Aspartic_peptidase_A1"/>
</dbReference>
<gene>
    <name evidence="10" type="ORF">FOL47_011305</name>
</gene>
<proteinExistence type="inferred from homology"/>
<comment type="similarity">
    <text evidence="1">Belongs to the peptidase A1 family.</text>
</comment>
<keyword evidence="4" id="KW-0064">Aspartyl protease</keyword>
<evidence type="ECO:0000256" key="5">
    <source>
        <dbReference type="ARBA" id="ARBA00022801"/>
    </source>
</evidence>
<evidence type="ECO:0000256" key="1">
    <source>
        <dbReference type="ARBA" id="ARBA00007447"/>
    </source>
</evidence>
<keyword evidence="11" id="KW-1185">Reference proteome</keyword>
<reference evidence="10 11" key="1">
    <citation type="submission" date="2020-04" db="EMBL/GenBank/DDBJ databases">
        <title>Perkinsus chesapeaki whole genome sequence.</title>
        <authorList>
            <person name="Bogema D.R."/>
        </authorList>
    </citation>
    <scope>NUCLEOTIDE SEQUENCE [LARGE SCALE GENOMIC DNA]</scope>
    <source>
        <strain evidence="10">ATCC PRA-425</strain>
    </source>
</reference>
<evidence type="ECO:0000256" key="8">
    <source>
        <dbReference type="SAM" id="SignalP"/>
    </source>
</evidence>
<dbReference type="OrthoDB" id="771136at2759"/>
<dbReference type="SUPFAM" id="SSF50630">
    <property type="entry name" value="Acid proteases"/>
    <property type="match status" value="1"/>
</dbReference>
<evidence type="ECO:0000256" key="4">
    <source>
        <dbReference type="ARBA" id="ARBA00022750"/>
    </source>
</evidence>
<evidence type="ECO:0000259" key="9">
    <source>
        <dbReference type="PROSITE" id="PS51767"/>
    </source>
</evidence>
<organism evidence="10 11">
    <name type="scientific">Perkinsus chesapeaki</name>
    <name type="common">Clam parasite</name>
    <name type="synonym">Perkinsus andrewsi</name>
    <dbReference type="NCBI Taxonomy" id="330153"/>
    <lineage>
        <taxon>Eukaryota</taxon>
        <taxon>Sar</taxon>
        <taxon>Alveolata</taxon>
        <taxon>Perkinsozoa</taxon>
        <taxon>Perkinsea</taxon>
        <taxon>Perkinsida</taxon>
        <taxon>Perkinsidae</taxon>
        <taxon>Perkinsus</taxon>
    </lineage>
</organism>
<keyword evidence="5" id="KW-0378">Hydrolase</keyword>
<dbReference type="InterPro" id="IPR021109">
    <property type="entry name" value="Peptidase_aspartic_dom_sf"/>
</dbReference>
<keyword evidence="7" id="KW-1015">Disulfide bond</keyword>
<dbReference type="Proteomes" id="UP000591131">
    <property type="component" value="Unassembled WGS sequence"/>
</dbReference>
<evidence type="ECO:0000256" key="2">
    <source>
        <dbReference type="ARBA" id="ARBA00022670"/>
    </source>
</evidence>
<protein>
    <recommendedName>
        <fullName evidence="9">Peptidase A1 domain-containing protein</fullName>
    </recommendedName>
</protein>